<keyword evidence="7" id="KW-1133">Transmembrane helix</keyword>
<comment type="similarity">
    <text evidence="1 5">Belongs to the peptidase S8 family.</text>
</comment>
<name>A0ABQ5QUT2_9ACTN</name>
<dbReference type="PANTHER" id="PTHR43399">
    <property type="entry name" value="SUBTILISIN-RELATED"/>
    <property type="match status" value="1"/>
</dbReference>
<dbReference type="InterPro" id="IPR000209">
    <property type="entry name" value="Peptidase_S8/S53_dom"/>
</dbReference>
<evidence type="ECO:0000256" key="3">
    <source>
        <dbReference type="ARBA" id="ARBA00022801"/>
    </source>
</evidence>
<keyword evidence="2 5" id="KW-0645">Protease</keyword>
<feature type="domain" description="Peptidase S8/S53" evidence="8">
    <location>
        <begin position="436"/>
        <end position="698"/>
    </location>
</feature>
<comment type="caution">
    <text evidence="9">The sequence shown here is derived from an EMBL/GenBank/DDBJ whole genome shotgun (WGS) entry which is preliminary data.</text>
</comment>
<dbReference type="Gene3D" id="3.40.50.200">
    <property type="entry name" value="Peptidase S8/S53 domain"/>
    <property type="match status" value="1"/>
</dbReference>
<feature type="compositionally biased region" description="Polar residues" evidence="6">
    <location>
        <begin position="619"/>
        <end position="629"/>
    </location>
</feature>
<evidence type="ECO:0000256" key="6">
    <source>
        <dbReference type="SAM" id="MobiDB-lite"/>
    </source>
</evidence>
<evidence type="ECO:0000256" key="4">
    <source>
        <dbReference type="ARBA" id="ARBA00022825"/>
    </source>
</evidence>
<proteinExistence type="inferred from homology"/>
<dbReference type="PRINTS" id="PR00723">
    <property type="entry name" value="SUBTILISIN"/>
</dbReference>
<keyword evidence="7" id="KW-0472">Membrane</keyword>
<feature type="transmembrane region" description="Helical" evidence="7">
    <location>
        <begin position="74"/>
        <end position="92"/>
    </location>
</feature>
<feature type="transmembrane region" description="Helical" evidence="7">
    <location>
        <begin position="38"/>
        <end position="62"/>
    </location>
</feature>
<sequence length="729" mass="74802">MVAAVLVGLWAVGVTVVTQAVGWLIDQVLVVSGLATPAWMWPFIGVLNALLVGVPAALLATIPQGTAVRSAGRAWLLGAAALGGLGLLRAIPMAQNEMYLAALTLLALVGAVALRRPRPEVSLPAVAGGLAMLLPWFWTGALGGALETTVAVAAAAAVGWFAANAVDGAYQSVFVSGLVVGVALLLVAAGHGQSGAQLAAMLVLPPLGFAAAALRQAWALVALAAVGPLGFVDPEEISLLLSTGRDQPVWSLIAAACSLAIAVLLAILYASTRGLRLRRSIAAVATVVVALAGGAVYIGLGQPGLYGERLFVVMKSRADLSGITGTRDARVTEVHRRLVAHAEQTQADLRSDLKRWHLDYTPYYLVNAVEVDGGPAVRRWLSRRGDVDRVLLSQQLRPLPAEQGVHHGDDAAPTTPPWNITMLGADRVWSQLGVTGSGVVVGTSDSGVDGQHPALSGGYRGGDDSWFDPWNGSRTPNDRAGHGTHTLGSAVGRTVGVAPGAQWVACANLDRNLGNPARYLDCLQFMLAPFPLGGDPFADGRPERAPHVLTNSWGCPPIEGCDTGALSAATAAFEAAGVFFVAAAGNTGPYCESIDDPPAPYADVLTVGAVDEDRAVTDFSSRGPASTGASKPDVVAPGNDVLSAMPGGGYARQSGTSMATPHVAGVVALMWSANPALVGDLTRTRQILRDTATDASLGDGTDDCGNPANLTGAGLVDAYAAVRAAQAAR</sequence>
<dbReference type="InterPro" id="IPR023828">
    <property type="entry name" value="Peptidase_S8_Ser-AS"/>
</dbReference>
<dbReference type="InterPro" id="IPR036852">
    <property type="entry name" value="Peptidase_S8/S53_dom_sf"/>
</dbReference>
<feature type="transmembrane region" description="Helical" evidence="7">
    <location>
        <begin position="281"/>
        <end position="300"/>
    </location>
</feature>
<feature type="transmembrane region" description="Helical" evidence="7">
    <location>
        <begin position="249"/>
        <end position="269"/>
    </location>
</feature>
<dbReference type="PROSITE" id="PS00138">
    <property type="entry name" value="SUBTILASE_SER"/>
    <property type="match status" value="1"/>
</dbReference>
<feature type="transmembrane region" description="Helical" evidence="7">
    <location>
        <begin position="98"/>
        <end position="115"/>
    </location>
</feature>
<keyword evidence="7" id="KW-0812">Transmembrane</keyword>
<feature type="transmembrane region" description="Helical" evidence="7">
    <location>
        <begin position="136"/>
        <end position="163"/>
    </location>
</feature>
<reference evidence="9" key="1">
    <citation type="submission" date="2022-12" db="EMBL/GenBank/DDBJ databases">
        <title>New Phytohabitans aurantiacus sp. RD004123 nov., an actinomycete isolated from soil.</title>
        <authorList>
            <person name="Triningsih D.W."/>
            <person name="Harunari E."/>
            <person name="Igarashi Y."/>
        </authorList>
    </citation>
    <scope>NUCLEOTIDE SEQUENCE</scope>
    <source>
        <strain evidence="9">RD004123</strain>
    </source>
</reference>
<protein>
    <submittedName>
        <fullName evidence="9">Peptidase S8</fullName>
    </submittedName>
</protein>
<feature type="active site" description="Charge relay system" evidence="5">
    <location>
        <position position="445"/>
    </location>
</feature>
<dbReference type="PROSITE" id="PS51892">
    <property type="entry name" value="SUBTILASE"/>
    <property type="match status" value="1"/>
</dbReference>
<evidence type="ECO:0000313" key="10">
    <source>
        <dbReference type="Proteomes" id="UP001144280"/>
    </source>
</evidence>
<dbReference type="SUPFAM" id="SSF52743">
    <property type="entry name" value="Subtilisin-like"/>
    <property type="match status" value="1"/>
</dbReference>
<dbReference type="InterPro" id="IPR051048">
    <property type="entry name" value="Peptidase_S8/S53_subtilisin"/>
</dbReference>
<evidence type="ECO:0000256" key="1">
    <source>
        <dbReference type="ARBA" id="ARBA00011073"/>
    </source>
</evidence>
<gene>
    <name evidence="9" type="ORF">Pa4123_26910</name>
</gene>
<dbReference type="EMBL" id="BSDI01000010">
    <property type="protein sequence ID" value="GLH97416.1"/>
    <property type="molecule type" value="Genomic_DNA"/>
</dbReference>
<feature type="active site" description="Charge relay system" evidence="5">
    <location>
        <position position="657"/>
    </location>
</feature>
<dbReference type="Proteomes" id="UP001144280">
    <property type="component" value="Unassembled WGS sequence"/>
</dbReference>
<evidence type="ECO:0000256" key="2">
    <source>
        <dbReference type="ARBA" id="ARBA00022670"/>
    </source>
</evidence>
<dbReference type="PANTHER" id="PTHR43399:SF4">
    <property type="entry name" value="CELL WALL-ASSOCIATED PROTEASE"/>
    <property type="match status" value="1"/>
</dbReference>
<keyword evidence="10" id="KW-1185">Reference proteome</keyword>
<evidence type="ECO:0000313" key="9">
    <source>
        <dbReference type="EMBL" id="GLH97416.1"/>
    </source>
</evidence>
<feature type="region of interest" description="Disordered" evidence="6">
    <location>
        <begin position="619"/>
        <end position="638"/>
    </location>
</feature>
<evidence type="ECO:0000256" key="5">
    <source>
        <dbReference type="PROSITE-ProRule" id="PRU01240"/>
    </source>
</evidence>
<keyword evidence="3 5" id="KW-0378">Hydrolase</keyword>
<dbReference type="Pfam" id="PF00082">
    <property type="entry name" value="Peptidase_S8"/>
    <property type="match status" value="1"/>
</dbReference>
<feature type="transmembrane region" description="Helical" evidence="7">
    <location>
        <begin position="169"/>
        <end position="190"/>
    </location>
</feature>
<evidence type="ECO:0000259" key="8">
    <source>
        <dbReference type="Pfam" id="PF00082"/>
    </source>
</evidence>
<dbReference type="InterPro" id="IPR015500">
    <property type="entry name" value="Peptidase_S8_subtilisin-rel"/>
</dbReference>
<accession>A0ABQ5QUT2</accession>
<keyword evidence="4 5" id="KW-0720">Serine protease</keyword>
<organism evidence="9 10">
    <name type="scientific">Phytohabitans aurantiacus</name>
    <dbReference type="NCBI Taxonomy" id="3016789"/>
    <lineage>
        <taxon>Bacteria</taxon>
        <taxon>Bacillati</taxon>
        <taxon>Actinomycetota</taxon>
        <taxon>Actinomycetes</taxon>
        <taxon>Micromonosporales</taxon>
        <taxon>Micromonosporaceae</taxon>
    </lineage>
</organism>
<feature type="active site" description="Charge relay system" evidence="5">
    <location>
        <position position="482"/>
    </location>
</feature>
<evidence type="ECO:0000256" key="7">
    <source>
        <dbReference type="SAM" id="Phobius"/>
    </source>
</evidence>